<evidence type="ECO:0000313" key="3">
    <source>
        <dbReference type="EMBL" id="MCZ9305647.1"/>
    </source>
</evidence>
<proteinExistence type="predicted"/>
<name>A0A9X3RS33_9CORY</name>
<dbReference type="GeneID" id="301813683"/>
<keyword evidence="2" id="KW-0812">Transmembrane</keyword>
<sequence length="118" mass="12729">MEGRPTVGPAEPTVAPQPISPQRDTGTFRAVSVQRGGFLNESGEPAVSRNEESARPEVEAPTREESKSDPFRSYFFIGTLIFIICGLIVLLLVLWLGQGLEAESARLGVSTQPTMGAR</sequence>
<gene>
    <name evidence="3" type="ORF">L8U58_08955</name>
</gene>
<feature type="region of interest" description="Disordered" evidence="1">
    <location>
        <begin position="1"/>
        <end position="67"/>
    </location>
</feature>
<feature type="transmembrane region" description="Helical" evidence="2">
    <location>
        <begin position="74"/>
        <end position="96"/>
    </location>
</feature>
<dbReference type="Proteomes" id="UP001146505">
    <property type="component" value="Unassembled WGS sequence"/>
</dbReference>
<accession>A0A9X3RS33</accession>
<organism evidence="3 4">
    <name type="scientific">Corynebacterium macclintockiae</name>
    <dbReference type="NCBI Taxonomy" id="2913501"/>
    <lineage>
        <taxon>Bacteria</taxon>
        <taxon>Bacillati</taxon>
        <taxon>Actinomycetota</taxon>
        <taxon>Actinomycetes</taxon>
        <taxon>Mycobacteriales</taxon>
        <taxon>Corynebacteriaceae</taxon>
        <taxon>Corynebacterium</taxon>
    </lineage>
</organism>
<protein>
    <submittedName>
        <fullName evidence="3">Uncharacterized protein</fullName>
    </submittedName>
</protein>
<feature type="compositionally biased region" description="Basic and acidic residues" evidence="1">
    <location>
        <begin position="49"/>
        <end position="67"/>
    </location>
</feature>
<dbReference type="AlphaFoldDB" id="A0A9X3RS33"/>
<dbReference type="RefSeq" id="WP_034966474.1">
    <property type="nucleotide sequence ID" value="NZ_JAKMUV010000013.1"/>
</dbReference>
<evidence type="ECO:0000256" key="1">
    <source>
        <dbReference type="SAM" id="MobiDB-lite"/>
    </source>
</evidence>
<evidence type="ECO:0000313" key="4">
    <source>
        <dbReference type="Proteomes" id="UP001146505"/>
    </source>
</evidence>
<dbReference type="EMBL" id="JAKMUV010000013">
    <property type="protein sequence ID" value="MCZ9305647.1"/>
    <property type="molecule type" value="Genomic_DNA"/>
</dbReference>
<keyword evidence="4" id="KW-1185">Reference proteome</keyword>
<keyword evidence="2" id="KW-0472">Membrane</keyword>
<keyword evidence="2" id="KW-1133">Transmembrane helix</keyword>
<reference evidence="3" key="1">
    <citation type="submission" date="2022-02" db="EMBL/GenBank/DDBJ databases">
        <title>Corynebacterium sp. from urogenital microbiome.</title>
        <authorList>
            <person name="Cappelli E.A."/>
            <person name="Ribeiro T.G."/>
            <person name="Peixe L."/>
        </authorList>
    </citation>
    <scope>NUCLEOTIDE SEQUENCE</scope>
    <source>
        <strain evidence="3">C9Ua_112</strain>
    </source>
</reference>
<comment type="caution">
    <text evidence="3">The sequence shown here is derived from an EMBL/GenBank/DDBJ whole genome shotgun (WGS) entry which is preliminary data.</text>
</comment>
<evidence type="ECO:0000256" key="2">
    <source>
        <dbReference type="SAM" id="Phobius"/>
    </source>
</evidence>